<keyword evidence="1" id="KW-1133">Transmembrane helix</keyword>
<evidence type="ECO:0000313" key="2">
    <source>
        <dbReference type="EMBL" id="EMR09117.1"/>
    </source>
</evidence>
<dbReference type="AlphaFoldDB" id="M7NPC9"/>
<comment type="caution">
    <text evidence="2">The sequence shown here is derived from an EMBL/GenBank/DDBJ whole genome shotgun (WGS) entry which is preliminary data.</text>
</comment>
<protein>
    <submittedName>
        <fullName evidence="2">Uncharacterized protein</fullName>
    </submittedName>
</protein>
<accession>M7NPC9</accession>
<gene>
    <name evidence="2" type="ORF">PNEG_02460</name>
</gene>
<keyword evidence="1" id="KW-0812">Transmembrane</keyword>
<organism evidence="2 3">
    <name type="scientific">Pneumocystis murina (strain B123)</name>
    <name type="common">Mouse pneumocystis pneumonia agent</name>
    <name type="synonym">Pneumocystis carinii f. sp. muris</name>
    <dbReference type="NCBI Taxonomy" id="1069680"/>
    <lineage>
        <taxon>Eukaryota</taxon>
        <taxon>Fungi</taxon>
        <taxon>Dikarya</taxon>
        <taxon>Ascomycota</taxon>
        <taxon>Taphrinomycotina</taxon>
        <taxon>Pneumocystomycetes</taxon>
        <taxon>Pneumocystaceae</taxon>
        <taxon>Pneumocystis</taxon>
    </lineage>
</organism>
<name>M7NPC9_PNEMU</name>
<feature type="transmembrane region" description="Helical" evidence="1">
    <location>
        <begin position="6"/>
        <end position="23"/>
    </location>
</feature>
<evidence type="ECO:0000256" key="1">
    <source>
        <dbReference type="SAM" id="Phobius"/>
    </source>
</evidence>
<dbReference type="EMBL" id="AFWA02000011">
    <property type="protein sequence ID" value="EMR09117.1"/>
    <property type="molecule type" value="Genomic_DNA"/>
</dbReference>
<proteinExistence type="predicted"/>
<evidence type="ECO:0000313" key="3">
    <source>
        <dbReference type="Proteomes" id="UP000011958"/>
    </source>
</evidence>
<dbReference type="GeneID" id="19896153"/>
<dbReference type="VEuPathDB" id="FungiDB:PNEG_02460"/>
<dbReference type="HOGENOM" id="CLU_2050621_0_0_1"/>
<reference evidence="3" key="1">
    <citation type="journal article" date="2016" name="Nat. Commun.">
        <title>Genome analysis of three Pneumocystis species reveals adaptation mechanisms to life exclusively in mammalian hosts.</title>
        <authorList>
            <person name="Ma L."/>
            <person name="Chen Z."/>
            <person name="Huang D.W."/>
            <person name="Kutty G."/>
            <person name="Ishihara M."/>
            <person name="Wang H."/>
            <person name="Abouelleil A."/>
            <person name="Bishop L."/>
            <person name="Davey E."/>
            <person name="Deng R."/>
            <person name="Deng X."/>
            <person name="Fan L."/>
            <person name="Fantoni G."/>
            <person name="Fitzgerald M."/>
            <person name="Gogineni E."/>
            <person name="Goldberg J.M."/>
            <person name="Handley G."/>
            <person name="Hu X."/>
            <person name="Huber C."/>
            <person name="Jiao X."/>
            <person name="Jones K."/>
            <person name="Levin J.Z."/>
            <person name="Liu Y."/>
            <person name="Macdonald P."/>
            <person name="Melnikov A."/>
            <person name="Raley C."/>
            <person name="Sassi M."/>
            <person name="Sherman B.T."/>
            <person name="Song X."/>
            <person name="Sykes S."/>
            <person name="Tran B."/>
            <person name="Walsh L."/>
            <person name="Xia Y."/>
            <person name="Yang J."/>
            <person name="Young S."/>
            <person name="Zeng Q."/>
            <person name="Zheng X."/>
            <person name="Stephens R."/>
            <person name="Nusbaum C."/>
            <person name="Birren B.W."/>
            <person name="Azadi P."/>
            <person name="Lempicki R.A."/>
            <person name="Cuomo C.A."/>
            <person name="Kovacs J.A."/>
        </authorList>
    </citation>
    <scope>NUCLEOTIDE SEQUENCE [LARGE SCALE GENOMIC DNA]</scope>
    <source>
        <strain evidence="3">B123</strain>
    </source>
</reference>
<dbReference type="OrthoDB" id="5405779at2759"/>
<keyword evidence="1" id="KW-0472">Membrane</keyword>
<dbReference type="Proteomes" id="UP000011958">
    <property type="component" value="Unassembled WGS sequence"/>
</dbReference>
<dbReference type="RefSeq" id="XP_007874469.1">
    <property type="nucleotide sequence ID" value="XM_007876278.1"/>
</dbReference>
<sequence length="120" mass="14025">MVAPVIFIIFVPIFVAIIVLFFIHQLRTRKILEEDHDIDKSRFSVVQLYKSIFFCFRKKSPKKNIDRQDFEGSSLNDIIPDIYLPPIIFSSQDLNLFARTFHSDTNDTRYHTGVSVLSKT</sequence>
<keyword evidence="3" id="KW-1185">Reference proteome</keyword>